<evidence type="ECO:0008006" key="3">
    <source>
        <dbReference type="Google" id="ProtNLM"/>
    </source>
</evidence>
<reference evidence="1 2" key="1">
    <citation type="journal article" date="2012" name="J. Bacteriol.">
        <title>Genome Sequence of Fibrella aestuarina BUZ 2T, a Filamentous Marine Bacterium.</title>
        <authorList>
            <person name="Filippini M."/>
            <person name="Qi W."/>
            <person name="Blom J."/>
            <person name="Goesmann A."/>
            <person name="Smits T.H."/>
            <person name="Bagheri H.C."/>
        </authorList>
    </citation>
    <scope>NUCLEOTIDE SEQUENCE [LARGE SCALE GENOMIC DNA]</scope>
    <source>
        <strain evidence="2">BUZ 2T</strain>
    </source>
</reference>
<dbReference type="AlphaFoldDB" id="I0K3W9"/>
<proteinExistence type="predicted"/>
<gene>
    <name evidence="1" type="ORF">FAES_0811</name>
</gene>
<protein>
    <recommendedName>
        <fullName evidence="3">Gliding motility-associated C-terminal domain-containing protein</fullName>
    </recommendedName>
</protein>
<dbReference type="NCBIfam" id="TIGR04131">
    <property type="entry name" value="Bac_Flav_CTERM"/>
    <property type="match status" value="1"/>
</dbReference>
<evidence type="ECO:0000313" key="2">
    <source>
        <dbReference type="Proteomes" id="UP000011058"/>
    </source>
</evidence>
<name>I0K3W9_9BACT</name>
<evidence type="ECO:0000313" key="1">
    <source>
        <dbReference type="EMBL" id="CCG98822.1"/>
    </source>
</evidence>
<dbReference type="HOGENOM" id="CLU_426259_0_0_10"/>
<dbReference type="Proteomes" id="UP000011058">
    <property type="component" value="Chromosome"/>
</dbReference>
<dbReference type="eggNOG" id="COG3291">
    <property type="taxonomic scope" value="Bacteria"/>
</dbReference>
<dbReference type="InterPro" id="IPR026341">
    <property type="entry name" value="T9SS_type_B"/>
</dbReference>
<keyword evidence="2" id="KW-1185">Reference proteome</keyword>
<dbReference type="KEGG" id="fae:FAES_0811"/>
<accession>I0K3W9</accession>
<dbReference type="EMBL" id="HE796683">
    <property type="protein sequence ID" value="CCG98822.1"/>
    <property type="molecule type" value="Genomic_DNA"/>
</dbReference>
<dbReference type="CDD" id="cd00146">
    <property type="entry name" value="PKD"/>
    <property type="match status" value="1"/>
</dbReference>
<sequence>MKPLWQVPGWACQFIVWLIIGYGGCTTSLAQCSQTYSWVDWSAFQDNKAVGSILVDGKQIQVDVTTNFPLKPTSDVFAFSQFRSFSEYSSLSNKTTPRMVWSKDGKGEATICFSEPVTNPVLLIASLGGPDTTVNLTFSRSFVPLFQNRGAEQTSANKLSGTEGYAVVLFPGTFSCLTVESDQYEYYTNINFGIRPAAFPLALSTPQPGCNRSSVAATGGARYQWDGGQKPGSGANVFDQSGTYTVKATDDKGCVAYAMTTVTVPSPTEVRFGTYPPLCNGQSITVGPTVKTATNSVSYRWASGETTPTITVAKSGTYEVTVQDGGCVKTAAVTIAPARSPALKPDATVCLAGTSTTLEAGTTEGSMTYNWLSGNSKSQTLNVSQPGRYQVKVTNPLGCTAIRTIDVVTMPTVSLDRSRAICVGEETDLIPTVGGPASPVYHWSTGSVEPSIRVSEPGTYQLTVANGQCAATASLALTVNPLPAVLPDETVCRGKTLNAGSLEPSVSYKWENKGETTSEIAIQAEGIYRVAITNPMGCSVVRTITVSGICASHILAPTGFTPNGDGMNDVFAPAIVQGDVLELTVYNRWGVVVYSERTDRPTWDGTQYGQACPNGSYSYRLVYRTIRNDGDKVYNGTIVLLR</sequence>
<dbReference type="Pfam" id="PF13585">
    <property type="entry name" value="CHU_C"/>
    <property type="match status" value="1"/>
</dbReference>
<dbReference type="STRING" id="1166018.FAES_0811"/>
<organism evidence="1 2">
    <name type="scientific">Fibrella aestuarina BUZ 2</name>
    <dbReference type="NCBI Taxonomy" id="1166018"/>
    <lineage>
        <taxon>Bacteria</taxon>
        <taxon>Pseudomonadati</taxon>
        <taxon>Bacteroidota</taxon>
        <taxon>Cytophagia</taxon>
        <taxon>Cytophagales</taxon>
        <taxon>Spirosomataceae</taxon>
        <taxon>Fibrella</taxon>
    </lineage>
</organism>